<evidence type="ECO:0000259" key="4">
    <source>
        <dbReference type="PROSITE" id="PS50113"/>
    </source>
</evidence>
<evidence type="ECO:0000313" key="6">
    <source>
        <dbReference type="Proteomes" id="UP000823964"/>
    </source>
</evidence>
<dbReference type="PANTHER" id="PTHR43156:SF2">
    <property type="entry name" value="STAGE II SPORULATION PROTEIN E"/>
    <property type="match status" value="1"/>
</dbReference>
<dbReference type="Proteomes" id="UP000823964">
    <property type="component" value="Unassembled WGS sequence"/>
</dbReference>
<comment type="caution">
    <text evidence="5">The sequence shown here is derived from an EMBL/GenBank/DDBJ whole genome shotgun (WGS) entry which is preliminary data.</text>
</comment>
<keyword evidence="2" id="KW-0175">Coiled coil</keyword>
<dbReference type="InterPro" id="IPR013656">
    <property type="entry name" value="PAS_4"/>
</dbReference>
<dbReference type="Gene3D" id="3.30.450.20">
    <property type="entry name" value="PAS domain"/>
    <property type="match status" value="2"/>
</dbReference>
<dbReference type="AlphaFoldDB" id="A0A9D1VCK1"/>
<reference evidence="5" key="2">
    <citation type="submission" date="2021-04" db="EMBL/GenBank/DDBJ databases">
        <authorList>
            <person name="Gilroy R."/>
        </authorList>
    </citation>
    <scope>NUCLEOTIDE SEQUENCE</scope>
    <source>
        <strain evidence="5">14975</strain>
    </source>
</reference>
<evidence type="ECO:0000313" key="5">
    <source>
        <dbReference type="EMBL" id="HIX20487.1"/>
    </source>
</evidence>
<dbReference type="Gene3D" id="3.60.40.10">
    <property type="entry name" value="PPM-type phosphatase domain"/>
    <property type="match status" value="1"/>
</dbReference>
<dbReference type="Pfam" id="PF08448">
    <property type="entry name" value="PAS_4"/>
    <property type="match status" value="1"/>
</dbReference>
<dbReference type="PROSITE" id="PS50112">
    <property type="entry name" value="PAS"/>
    <property type="match status" value="1"/>
</dbReference>
<keyword evidence="1" id="KW-0378">Hydrolase</keyword>
<dbReference type="SMART" id="SM00086">
    <property type="entry name" value="PAC"/>
    <property type="match status" value="2"/>
</dbReference>
<dbReference type="GO" id="GO:0016791">
    <property type="term" value="F:phosphatase activity"/>
    <property type="evidence" value="ECO:0007669"/>
    <property type="project" value="TreeGrafter"/>
</dbReference>
<dbReference type="InterPro" id="IPR036457">
    <property type="entry name" value="PPM-type-like_dom_sf"/>
</dbReference>
<evidence type="ECO:0000259" key="3">
    <source>
        <dbReference type="PROSITE" id="PS50112"/>
    </source>
</evidence>
<gene>
    <name evidence="5" type="ORF">H9862_07810</name>
</gene>
<dbReference type="NCBIfam" id="TIGR00229">
    <property type="entry name" value="sensory_box"/>
    <property type="match status" value="1"/>
</dbReference>
<dbReference type="InterPro" id="IPR000700">
    <property type="entry name" value="PAS-assoc_C"/>
</dbReference>
<dbReference type="InterPro" id="IPR000014">
    <property type="entry name" value="PAS"/>
</dbReference>
<feature type="coiled-coil region" evidence="2">
    <location>
        <begin position="273"/>
        <end position="304"/>
    </location>
</feature>
<dbReference type="InterPro" id="IPR035965">
    <property type="entry name" value="PAS-like_dom_sf"/>
</dbReference>
<evidence type="ECO:0000256" key="1">
    <source>
        <dbReference type="ARBA" id="ARBA00022801"/>
    </source>
</evidence>
<dbReference type="InterPro" id="IPR013655">
    <property type="entry name" value="PAS_fold_3"/>
</dbReference>
<dbReference type="InterPro" id="IPR001932">
    <property type="entry name" value="PPM-type_phosphatase-like_dom"/>
</dbReference>
<dbReference type="PANTHER" id="PTHR43156">
    <property type="entry name" value="STAGE II SPORULATION PROTEIN E-RELATED"/>
    <property type="match status" value="1"/>
</dbReference>
<dbReference type="Pfam" id="PF08447">
    <property type="entry name" value="PAS_3"/>
    <property type="match status" value="1"/>
</dbReference>
<accession>A0A9D1VCK1</accession>
<proteinExistence type="predicted"/>
<feature type="domain" description="PAC" evidence="4">
    <location>
        <begin position="99"/>
        <end position="152"/>
    </location>
</feature>
<sequence length="549" mass="62313">MSDDASFKPHNSAAPGVFNWEMVRKALRAAEEGVYCWDMETGKIFYTEQCLRMMGLPFREIAPNIFTESERTIHPEDLQFFRSSVQRYIDMPMVAASPMRVEVRLLNLRSRGWRWIRVNGLLERGRDLKPVRLVGVWVDITRRKMSDMRALEDQNFFRTLINYLPDNIYFKNRESRFVLANEATARKMHVRTPADLIGCRDTNFFTESMAEVARAEELNVMNTGVPITNRIHRETWKNGKQRNSWSRVSKFPWYGHDGNIKGIVGISSDVTELIEAQRRYQRIAEQLDQRNRALEKEISLAREVQRALQPLRLPDRVWTNPNDGSRRRATFHHVYMPSTGVAGDCFEVFPVGDSGVGMLICDVMGHGVSAALIAAMLRGLMEQVANLADTPGLLLSSLNRQLYRIFSQANITMFSSACYVYLDLDRQRLTLSGAGHPAPIVMTADGKAVLPAIPRSPALGLIESALFRESEIPLEPGMKLMLYTDGLTEAHNGKGDELGAVRVMNYLQERQPVNITEMINIALACMHNFTGDADQEDDICMLGVEFLSE</sequence>
<evidence type="ECO:0000256" key="2">
    <source>
        <dbReference type="SAM" id="Coils"/>
    </source>
</evidence>
<organism evidence="5 6">
    <name type="scientific">Candidatus Akkermansia intestinigallinarum</name>
    <dbReference type="NCBI Taxonomy" id="2838431"/>
    <lineage>
        <taxon>Bacteria</taxon>
        <taxon>Pseudomonadati</taxon>
        <taxon>Verrucomicrobiota</taxon>
        <taxon>Verrucomicrobiia</taxon>
        <taxon>Verrucomicrobiales</taxon>
        <taxon>Akkermansiaceae</taxon>
        <taxon>Akkermansia</taxon>
    </lineage>
</organism>
<dbReference type="CDD" id="cd00130">
    <property type="entry name" value="PAS"/>
    <property type="match status" value="1"/>
</dbReference>
<dbReference type="SMART" id="SM00091">
    <property type="entry name" value="PAS"/>
    <property type="match status" value="2"/>
</dbReference>
<dbReference type="PROSITE" id="PS50113">
    <property type="entry name" value="PAC"/>
    <property type="match status" value="2"/>
</dbReference>
<dbReference type="InterPro" id="IPR001610">
    <property type="entry name" value="PAC"/>
</dbReference>
<name>A0A9D1VCK1_9BACT</name>
<dbReference type="Pfam" id="PF07228">
    <property type="entry name" value="SpoIIE"/>
    <property type="match status" value="1"/>
</dbReference>
<feature type="domain" description="PAC" evidence="4">
    <location>
        <begin position="225"/>
        <end position="282"/>
    </location>
</feature>
<reference evidence="5" key="1">
    <citation type="journal article" date="2021" name="PeerJ">
        <title>Extensive microbial diversity within the chicken gut microbiome revealed by metagenomics and culture.</title>
        <authorList>
            <person name="Gilroy R."/>
            <person name="Ravi A."/>
            <person name="Getino M."/>
            <person name="Pursley I."/>
            <person name="Horton D.L."/>
            <person name="Alikhan N.F."/>
            <person name="Baker D."/>
            <person name="Gharbi K."/>
            <person name="Hall N."/>
            <person name="Watson M."/>
            <person name="Adriaenssens E.M."/>
            <person name="Foster-Nyarko E."/>
            <person name="Jarju S."/>
            <person name="Secka A."/>
            <person name="Antonio M."/>
            <person name="Oren A."/>
            <person name="Chaudhuri R.R."/>
            <person name="La Ragione R."/>
            <person name="Hildebrand F."/>
            <person name="Pallen M.J."/>
        </authorList>
    </citation>
    <scope>NUCLEOTIDE SEQUENCE</scope>
    <source>
        <strain evidence="5">14975</strain>
    </source>
</reference>
<dbReference type="SUPFAM" id="SSF81606">
    <property type="entry name" value="PP2C-like"/>
    <property type="match status" value="1"/>
</dbReference>
<protein>
    <submittedName>
        <fullName evidence="5">SpoIIE family protein phosphatase</fullName>
    </submittedName>
</protein>
<feature type="domain" description="PAS" evidence="3">
    <location>
        <begin position="19"/>
        <end position="92"/>
    </location>
</feature>
<dbReference type="InterPro" id="IPR052016">
    <property type="entry name" value="Bact_Sigma-Reg"/>
</dbReference>
<dbReference type="EMBL" id="DXFQ01000145">
    <property type="protein sequence ID" value="HIX20487.1"/>
    <property type="molecule type" value="Genomic_DNA"/>
</dbReference>
<dbReference type="SUPFAM" id="SSF55785">
    <property type="entry name" value="PYP-like sensor domain (PAS domain)"/>
    <property type="match status" value="2"/>
</dbReference>
<dbReference type="SMART" id="SM00331">
    <property type="entry name" value="PP2C_SIG"/>
    <property type="match status" value="1"/>
</dbReference>